<feature type="signal peptide" evidence="2">
    <location>
        <begin position="1"/>
        <end position="19"/>
    </location>
</feature>
<evidence type="ECO:0000313" key="4">
    <source>
        <dbReference type="Proteomes" id="UP000527324"/>
    </source>
</evidence>
<name>A0A7W9FBR3_9CAUL</name>
<feature type="compositionally biased region" description="Polar residues" evidence="1">
    <location>
        <begin position="76"/>
        <end position="88"/>
    </location>
</feature>
<gene>
    <name evidence="3" type="ORF">GGQ93_003099</name>
</gene>
<comment type="caution">
    <text evidence="3">The sequence shown here is derived from an EMBL/GenBank/DDBJ whole genome shotgun (WGS) entry which is preliminary data.</text>
</comment>
<feature type="chain" id="PRO_5031079550" description="Argininosuccinate lyase" evidence="2">
    <location>
        <begin position="20"/>
        <end position="88"/>
    </location>
</feature>
<keyword evidence="2" id="KW-0732">Signal</keyword>
<dbReference type="EMBL" id="JACHOQ010000013">
    <property type="protein sequence ID" value="MBB5741359.1"/>
    <property type="molecule type" value="Genomic_DNA"/>
</dbReference>
<feature type="compositionally biased region" description="Low complexity" evidence="1">
    <location>
        <begin position="48"/>
        <end position="58"/>
    </location>
</feature>
<reference evidence="3 4" key="1">
    <citation type="submission" date="2020-08" db="EMBL/GenBank/DDBJ databases">
        <title>Genomic Encyclopedia of Type Strains, Phase IV (KMG-IV): sequencing the most valuable type-strain genomes for metagenomic binning, comparative biology and taxonomic classification.</title>
        <authorList>
            <person name="Goeker M."/>
        </authorList>
    </citation>
    <scope>NUCLEOTIDE SEQUENCE [LARGE SCALE GENOMIC DNA]</scope>
    <source>
        <strain evidence="3 4">DSM 4731</strain>
    </source>
</reference>
<sequence>MRRSIFILAATALAASALAGCEDRQSRPEDGYQPPVEQPAETDEAAGEPVVAPEVTDPAPTPPEETPPPPQERTSEQSVQPESETLFY</sequence>
<protein>
    <recommendedName>
        <fullName evidence="5">Argininosuccinate lyase</fullName>
    </recommendedName>
</protein>
<evidence type="ECO:0008006" key="5">
    <source>
        <dbReference type="Google" id="ProtNLM"/>
    </source>
</evidence>
<feature type="region of interest" description="Disordered" evidence="1">
    <location>
        <begin position="19"/>
        <end position="88"/>
    </location>
</feature>
<keyword evidence="4" id="KW-1185">Reference proteome</keyword>
<evidence type="ECO:0000256" key="1">
    <source>
        <dbReference type="SAM" id="MobiDB-lite"/>
    </source>
</evidence>
<dbReference type="Proteomes" id="UP000527324">
    <property type="component" value="Unassembled WGS sequence"/>
</dbReference>
<proteinExistence type="predicted"/>
<dbReference type="AlphaFoldDB" id="A0A7W9FBR3"/>
<organism evidence="3 4">
    <name type="scientific">Brevundimonas aurantiaca</name>
    <dbReference type="NCBI Taxonomy" id="74316"/>
    <lineage>
        <taxon>Bacteria</taxon>
        <taxon>Pseudomonadati</taxon>
        <taxon>Pseudomonadota</taxon>
        <taxon>Alphaproteobacteria</taxon>
        <taxon>Caulobacterales</taxon>
        <taxon>Caulobacteraceae</taxon>
        <taxon>Brevundimonas</taxon>
    </lineage>
</organism>
<dbReference type="RefSeq" id="WP_054765130.1">
    <property type="nucleotide sequence ID" value="NZ_CAJFZS010000002.1"/>
</dbReference>
<dbReference type="GeneID" id="88841117"/>
<dbReference type="PROSITE" id="PS51257">
    <property type="entry name" value="PROKAR_LIPOPROTEIN"/>
    <property type="match status" value="1"/>
</dbReference>
<feature type="compositionally biased region" description="Basic and acidic residues" evidence="1">
    <location>
        <begin position="21"/>
        <end position="30"/>
    </location>
</feature>
<evidence type="ECO:0000313" key="3">
    <source>
        <dbReference type="EMBL" id="MBB5741359.1"/>
    </source>
</evidence>
<feature type="compositionally biased region" description="Pro residues" evidence="1">
    <location>
        <begin position="59"/>
        <end position="71"/>
    </location>
</feature>
<accession>A0A7W9FBR3</accession>
<evidence type="ECO:0000256" key="2">
    <source>
        <dbReference type="SAM" id="SignalP"/>
    </source>
</evidence>